<comment type="caution">
    <text evidence="2">The sequence shown here is derived from an EMBL/GenBank/DDBJ whole genome shotgun (WGS) entry which is preliminary data.</text>
</comment>
<dbReference type="Proteomes" id="UP000266691">
    <property type="component" value="Unassembled WGS sequence"/>
</dbReference>
<evidence type="ECO:0000313" key="3">
    <source>
        <dbReference type="EMBL" id="TXJ91976.1"/>
    </source>
</evidence>
<dbReference type="PROSITE" id="PS51257">
    <property type="entry name" value="PROKAR_LIPOPROTEIN"/>
    <property type="match status" value="1"/>
</dbReference>
<proteinExistence type="predicted"/>
<dbReference type="AlphaFoldDB" id="A0A3A1NGE2"/>
<evidence type="ECO:0008006" key="6">
    <source>
        <dbReference type="Google" id="ProtNLM"/>
    </source>
</evidence>
<organism evidence="2 4">
    <name type="scientific">Flagellimonas pelagia</name>
    <dbReference type="NCBI Taxonomy" id="2306998"/>
    <lineage>
        <taxon>Bacteria</taxon>
        <taxon>Pseudomonadati</taxon>
        <taxon>Bacteroidota</taxon>
        <taxon>Flavobacteriia</taxon>
        <taxon>Flavobacteriales</taxon>
        <taxon>Flavobacteriaceae</taxon>
        <taxon>Flagellimonas</taxon>
    </lineage>
</organism>
<evidence type="ECO:0000313" key="5">
    <source>
        <dbReference type="Proteomes" id="UP000321621"/>
    </source>
</evidence>
<dbReference type="Proteomes" id="UP000321621">
    <property type="component" value="Unassembled WGS sequence"/>
</dbReference>
<dbReference type="RefSeq" id="WP_119648296.1">
    <property type="nucleotide sequence ID" value="NZ_QXFI01000033.1"/>
</dbReference>
<dbReference type="EMBL" id="VNWK01000033">
    <property type="protein sequence ID" value="TXJ91976.1"/>
    <property type="molecule type" value="Genomic_DNA"/>
</dbReference>
<feature type="signal peptide" evidence="1">
    <location>
        <begin position="1"/>
        <end position="21"/>
    </location>
</feature>
<sequence>MKTNIFIFLAFPMLLFLSCNSDDDSVAESDRKQALFGQWEYEAIDSNTAVDINGDGTVNIDLYNTNEIRQCLKDNLTFFSDGPADEGKDSYTINENGLSCGDVAAFANVEKDQYELINNEILRFDNKDDMTIIEFSQNRLVLEQDDFLDNQDVVITYTFKRS</sequence>
<accession>A0A3A1NGE2</accession>
<keyword evidence="1" id="KW-0732">Signal</keyword>
<reference evidence="3 5" key="2">
    <citation type="submission" date="2019-07" db="EMBL/GenBank/DDBJ databases">
        <title>Draft genome of two Muricauda strains isolated from deep sea.</title>
        <authorList>
            <person name="Sun C."/>
        </authorList>
    </citation>
    <scope>NUCLEOTIDE SEQUENCE [LARGE SCALE GENOMIC DNA]</scope>
    <source>
        <strain evidence="3 5">72</strain>
    </source>
</reference>
<reference evidence="2 4" key="1">
    <citation type="submission" date="2018-08" db="EMBL/GenBank/DDBJ databases">
        <title>Proposal of Muricauda 72 sp.nov. and Muricauda NH166 sp.nov., isolated from seawater.</title>
        <authorList>
            <person name="Cheng H."/>
            <person name="Wu Y.-H."/>
            <person name="Guo L.-L."/>
            <person name="Xu X.-W."/>
        </authorList>
    </citation>
    <scope>NUCLEOTIDE SEQUENCE [LARGE SCALE GENOMIC DNA]</scope>
    <source>
        <strain evidence="2 4">72</strain>
    </source>
</reference>
<evidence type="ECO:0000313" key="2">
    <source>
        <dbReference type="EMBL" id="RIV42782.1"/>
    </source>
</evidence>
<evidence type="ECO:0000256" key="1">
    <source>
        <dbReference type="SAM" id="SignalP"/>
    </source>
</evidence>
<protein>
    <recommendedName>
        <fullName evidence="6">Lipocalin-like domain-containing protein</fullName>
    </recommendedName>
</protein>
<name>A0A3A1NGE2_9FLAO</name>
<dbReference type="EMBL" id="QXFI01000033">
    <property type="protein sequence ID" value="RIV42782.1"/>
    <property type="molecule type" value="Genomic_DNA"/>
</dbReference>
<gene>
    <name evidence="2" type="ORF">D2V05_14270</name>
    <name evidence="3" type="ORF">FQ017_14140</name>
</gene>
<evidence type="ECO:0000313" key="4">
    <source>
        <dbReference type="Proteomes" id="UP000266691"/>
    </source>
</evidence>
<dbReference type="OrthoDB" id="1426814at2"/>
<feature type="chain" id="PRO_5017313805" description="Lipocalin-like domain-containing protein" evidence="1">
    <location>
        <begin position="22"/>
        <end position="162"/>
    </location>
</feature>
<keyword evidence="5" id="KW-1185">Reference proteome</keyword>